<keyword evidence="2" id="KW-1185">Reference proteome</keyword>
<evidence type="ECO:0008006" key="3">
    <source>
        <dbReference type="Google" id="ProtNLM"/>
    </source>
</evidence>
<dbReference type="Pfam" id="PF13668">
    <property type="entry name" value="Ferritin_2"/>
    <property type="match status" value="1"/>
</dbReference>
<evidence type="ECO:0000313" key="1">
    <source>
        <dbReference type="EMBL" id="GAA4368428.1"/>
    </source>
</evidence>
<reference evidence="2" key="1">
    <citation type="journal article" date="2019" name="Int. J. Syst. Evol. Microbiol.">
        <title>The Global Catalogue of Microorganisms (GCM) 10K type strain sequencing project: providing services to taxonomists for standard genome sequencing and annotation.</title>
        <authorList>
            <consortium name="The Broad Institute Genomics Platform"/>
            <consortium name="The Broad Institute Genome Sequencing Center for Infectious Disease"/>
            <person name="Wu L."/>
            <person name="Ma J."/>
        </authorList>
    </citation>
    <scope>NUCLEOTIDE SEQUENCE [LARGE SCALE GENOMIC DNA]</scope>
    <source>
        <strain evidence="2">JCM 17923</strain>
    </source>
</reference>
<evidence type="ECO:0000313" key="2">
    <source>
        <dbReference type="Proteomes" id="UP001501153"/>
    </source>
</evidence>
<organism evidence="1 2">
    <name type="scientific">Hymenobacter saemangeumensis</name>
    <dbReference type="NCBI Taxonomy" id="1084522"/>
    <lineage>
        <taxon>Bacteria</taxon>
        <taxon>Pseudomonadati</taxon>
        <taxon>Bacteroidota</taxon>
        <taxon>Cytophagia</taxon>
        <taxon>Cytophagales</taxon>
        <taxon>Hymenobacteraceae</taxon>
        <taxon>Hymenobacter</taxon>
    </lineage>
</organism>
<dbReference type="SUPFAM" id="SSF47240">
    <property type="entry name" value="Ferritin-like"/>
    <property type="match status" value="1"/>
</dbReference>
<accession>A0ABP8IR92</accession>
<comment type="caution">
    <text evidence="1">The sequence shown here is derived from an EMBL/GenBank/DDBJ whole genome shotgun (WGS) entry which is preliminary data.</text>
</comment>
<dbReference type="RefSeq" id="WP_345238033.1">
    <property type="nucleotide sequence ID" value="NZ_BAABGZ010000079.1"/>
</dbReference>
<gene>
    <name evidence="1" type="ORF">GCM10023185_41180</name>
</gene>
<dbReference type="InterPro" id="IPR009078">
    <property type="entry name" value="Ferritin-like_SF"/>
</dbReference>
<proteinExistence type="predicted"/>
<name>A0ABP8IR92_9BACT</name>
<dbReference type="EMBL" id="BAABGZ010000079">
    <property type="protein sequence ID" value="GAA4368428.1"/>
    <property type="molecule type" value="Genomic_DNA"/>
</dbReference>
<sequence length="294" mass="30771">MNLFQIISEISNADPEALERINDRRSALSALGDITKKLALAAAPVAIGAAFNKTLAQGAGSSVNSILNYALSLERLEAAFYTQALAAPTLASAFGANAALRAGVDKIRADEQAHVDLLAAALGTAASPAPRGYNFTAAYANIPTFLTFAQAFEDLGVRAYKGQAGYIPRTAMANVPNVGMVNVLQTALQIHAVEARHASYIRYQRRMAANASGGSQNQFGWITLDQANGAPAAVYGPGNPAAMFPSEANTTQNAAINLTTMGTPAYTAAEISESFDEPLDHPTVLNIASPYIIP</sequence>
<dbReference type="Proteomes" id="UP001501153">
    <property type="component" value="Unassembled WGS sequence"/>
</dbReference>
<protein>
    <recommendedName>
        <fullName evidence="3">Ferritin-like domain-containing protein</fullName>
    </recommendedName>
</protein>